<dbReference type="RefSeq" id="WP_124197723.1">
    <property type="nucleotide sequence ID" value="NZ_REGA01000048.1"/>
</dbReference>
<proteinExistence type="predicted"/>
<feature type="region of interest" description="Disordered" evidence="1">
    <location>
        <begin position="1"/>
        <end position="25"/>
    </location>
</feature>
<comment type="caution">
    <text evidence="2">The sequence shown here is derived from an EMBL/GenBank/DDBJ whole genome shotgun (WGS) entry which is preliminary data.</text>
</comment>
<accession>A0A3N6LKJ9</accession>
<sequence length="138" mass="15547">MPEDTTRGLESPERSHEATVNCKSASDPIDGFGVRFSPSDRQPRKITFDSSPRDGFYRADYEWNGCTWRETGYEHCESVSLEFGEQLPPELVAAVLDRLFYEAFESGSLTDVDVLNAIARRAFPEEMVSETLTQGGER</sequence>
<evidence type="ECO:0000313" key="2">
    <source>
        <dbReference type="EMBL" id="RQG89343.1"/>
    </source>
</evidence>
<name>A0A3N6LKJ9_NATCH</name>
<reference evidence="2 3" key="1">
    <citation type="submission" date="2018-10" db="EMBL/GenBank/DDBJ databases">
        <title>Natrarchaeobius chitinivorans gen. nov., sp. nov., and Natrarchaeobius haloalkaliphilus sp. nov., alkaliphilic, chitin-utilizing haloarchaea from hypersaline alkaline lakes.</title>
        <authorList>
            <person name="Sorokin D.Y."/>
            <person name="Elcheninov A.G."/>
            <person name="Kostrikina N.A."/>
            <person name="Bale N.J."/>
            <person name="Sinninghe Damste J.S."/>
            <person name="Khijniak T.V."/>
            <person name="Kublanov I.V."/>
            <person name="Toshchakov S.V."/>
        </authorList>
    </citation>
    <scope>NUCLEOTIDE SEQUENCE [LARGE SCALE GENOMIC DNA]</scope>
    <source>
        <strain evidence="2 3">AArcht4T</strain>
    </source>
</reference>
<evidence type="ECO:0000313" key="3">
    <source>
        <dbReference type="Proteomes" id="UP000282323"/>
    </source>
</evidence>
<dbReference type="EMBL" id="REGA01000048">
    <property type="protein sequence ID" value="RQG89343.1"/>
    <property type="molecule type" value="Genomic_DNA"/>
</dbReference>
<feature type="compositionally biased region" description="Basic and acidic residues" evidence="1">
    <location>
        <begin position="1"/>
        <end position="17"/>
    </location>
</feature>
<organism evidence="2 3">
    <name type="scientific">Natrarchaeobius chitinivorans</name>
    <dbReference type="NCBI Taxonomy" id="1679083"/>
    <lineage>
        <taxon>Archaea</taxon>
        <taxon>Methanobacteriati</taxon>
        <taxon>Methanobacteriota</taxon>
        <taxon>Stenosarchaea group</taxon>
        <taxon>Halobacteria</taxon>
        <taxon>Halobacteriales</taxon>
        <taxon>Natrialbaceae</taxon>
        <taxon>Natrarchaeobius</taxon>
    </lineage>
</organism>
<gene>
    <name evidence="2" type="ORF">EA473_22315</name>
</gene>
<dbReference type="Proteomes" id="UP000282323">
    <property type="component" value="Unassembled WGS sequence"/>
</dbReference>
<dbReference type="OrthoDB" id="193821at2157"/>
<keyword evidence="3" id="KW-1185">Reference proteome</keyword>
<dbReference type="AlphaFoldDB" id="A0A3N6LKJ9"/>
<evidence type="ECO:0000256" key="1">
    <source>
        <dbReference type="SAM" id="MobiDB-lite"/>
    </source>
</evidence>
<protein>
    <submittedName>
        <fullName evidence="2">Uncharacterized protein</fullName>
    </submittedName>
</protein>